<keyword evidence="3" id="KW-1185">Reference proteome</keyword>
<dbReference type="Proteomes" id="UP000261540">
    <property type="component" value="Unplaced"/>
</dbReference>
<sequence length="428" mass="45691">MESELSQLGGEKSRPQSRLREASGWGNTNSTTVLSSGVSLDPSEVGPRLWGADTREAVMGRGLDEGGGMGQEPWGNEDEDDGTDPEPKDVREMYNPTGQARYEAACEVFGVVPISYFLCHMHDSELTMMHHGLGPQGTKALAVPLVTNTYILKLNLRDNWMEAMGGAALAEMLKENCYITDIDLSENRLGDMGASAISNMLLENTTLIRLNLSANNFGDQAAAGLARAFVGNLKLQDLDLSRNTMGEMSGEILGDAIAENTGLRKLNLAWNCIRGKGTLAVAKGLGANIFLRVLDLSYNGFAGDGAAALGQALKANNVLEELNVSNNRIPPDGAIRFATGLRVNKTIKSLNMSRNPLQSAGCYGVLKAIQGNPGSAVESLDFSDISVNKDFEDLCNAVKGAFPGLQVKHGGSSSMFRRGLPATCRPTC</sequence>
<proteinExistence type="predicted"/>
<dbReference type="AlphaFoldDB" id="A0A3B3SQ81"/>
<dbReference type="GeneTree" id="ENSGT00940000154297"/>
<reference evidence="2" key="1">
    <citation type="submission" date="2025-08" db="UniProtKB">
        <authorList>
            <consortium name="Ensembl"/>
        </authorList>
    </citation>
    <scope>IDENTIFICATION</scope>
</reference>
<dbReference type="SUPFAM" id="SSF52047">
    <property type="entry name" value="RNI-like"/>
    <property type="match status" value="1"/>
</dbReference>
<feature type="region of interest" description="Disordered" evidence="1">
    <location>
        <begin position="1"/>
        <end position="93"/>
    </location>
</feature>
<protein>
    <submittedName>
        <fullName evidence="2">Leucine rich repeat containing 74B</fullName>
    </submittedName>
</protein>
<evidence type="ECO:0000313" key="3">
    <source>
        <dbReference type="Proteomes" id="UP000261540"/>
    </source>
</evidence>
<accession>A0A3B3SQ81</accession>
<dbReference type="RefSeq" id="XP_023684703.1">
    <property type="nucleotide sequence ID" value="XM_023828935.2"/>
</dbReference>
<dbReference type="PANTHER" id="PTHR24114">
    <property type="entry name" value="LEUCINE RICH REPEAT FAMILY PROTEIN"/>
    <property type="match status" value="1"/>
</dbReference>
<evidence type="ECO:0000313" key="2">
    <source>
        <dbReference type="Ensembl" id="ENSPKIP00000032857.1"/>
    </source>
</evidence>
<dbReference type="PANTHER" id="PTHR24114:SF37">
    <property type="entry name" value="LEUCINE-RICH REPEAT-CONTAINING PROTEIN 74B"/>
    <property type="match status" value="1"/>
</dbReference>
<dbReference type="GeneID" id="111852724"/>
<evidence type="ECO:0000256" key="1">
    <source>
        <dbReference type="SAM" id="MobiDB-lite"/>
    </source>
</evidence>
<reference evidence="2" key="2">
    <citation type="submission" date="2025-09" db="UniProtKB">
        <authorList>
            <consortium name="Ensembl"/>
        </authorList>
    </citation>
    <scope>IDENTIFICATION</scope>
</reference>
<dbReference type="InterPro" id="IPR052394">
    <property type="entry name" value="LRR-containing"/>
</dbReference>
<dbReference type="RefSeq" id="XP_072565103.1">
    <property type="nucleotide sequence ID" value="XM_072709002.1"/>
</dbReference>
<feature type="compositionally biased region" description="Polar residues" evidence="1">
    <location>
        <begin position="25"/>
        <end position="38"/>
    </location>
</feature>
<dbReference type="SMART" id="SM00368">
    <property type="entry name" value="LRR_RI"/>
    <property type="match status" value="8"/>
</dbReference>
<dbReference type="RefSeq" id="XP_023684702.1">
    <property type="nucleotide sequence ID" value="XM_023828934.2"/>
</dbReference>
<dbReference type="OrthoDB" id="76105at2759"/>
<name>A0A3B3SQ81_9TELE</name>
<feature type="compositionally biased region" description="Basic and acidic residues" evidence="1">
    <location>
        <begin position="53"/>
        <end position="64"/>
    </location>
</feature>
<dbReference type="InterPro" id="IPR001611">
    <property type="entry name" value="Leu-rich_rpt"/>
</dbReference>
<dbReference type="InterPro" id="IPR032675">
    <property type="entry name" value="LRR_dom_sf"/>
</dbReference>
<feature type="compositionally biased region" description="Acidic residues" evidence="1">
    <location>
        <begin position="75"/>
        <end position="84"/>
    </location>
</feature>
<dbReference type="Ensembl" id="ENSPKIT00000013734.1">
    <property type="protein sequence ID" value="ENSPKIP00000032857.1"/>
    <property type="gene ID" value="ENSPKIG00000012793.1"/>
</dbReference>
<dbReference type="Pfam" id="PF13516">
    <property type="entry name" value="LRR_6"/>
    <property type="match status" value="7"/>
</dbReference>
<dbReference type="Gene3D" id="3.80.10.10">
    <property type="entry name" value="Ribonuclease Inhibitor"/>
    <property type="match status" value="1"/>
</dbReference>
<feature type="compositionally biased region" description="Basic and acidic residues" evidence="1">
    <location>
        <begin position="11"/>
        <end position="21"/>
    </location>
</feature>
<organism evidence="2 3">
    <name type="scientific">Paramormyrops kingsleyae</name>
    <dbReference type="NCBI Taxonomy" id="1676925"/>
    <lineage>
        <taxon>Eukaryota</taxon>
        <taxon>Metazoa</taxon>
        <taxon>Chordata</taxon>
        <taxon>Craniata</taxon>
        <taxon>Vertebrata</taxon>
        <taxon>Euteleostomi</taxon>
        <taxon>Actinopterygii</taxon>
        <taxon>Neopterygii</taxon>
        <taxon>Teleostei</taxon>
        <taxon>Osteoglossocephala</taxon>
        <taxon>Osteoglossomorpha</taxon>
        <taxon>Osteoglossiformes</taxon>
        <taxon>Mormyridae</taxon>
        <taxon>Paramormyrops</taxon>
    </lineage>
</organism>